<proteinExistence type="predicted"/>
<dbReference type="Proteomes" id="UP000765509">
    <property type="component" value="Unassembled WGS sequence"/>
</dbReference>
<sequence length="122" mass="13319">MLVENSTVQPRPNSAIILTLCRTFAILKKLGVEANELEGLLAQAACHTPPTLDQVAFDQLLMAAIQAKGKEKPLSTFMGQVILNMSQKNRESTHHSLPLLPSFFQTCVLDKKCEPTSGTPSQ</sequence>
<dbReference type="OrthoDB" id="2505547at2759"/>
<reference evidence="1" key="1">
    <citation type="submission" date="2021-03" db="EMBL/GenBank/DDBJ databases">
        <title>Draft genome sequence of rust myrtle Austropuccinia psidii MF-1, a brazilian biotype.</title>
        <authorList>
            <person name="Quecine M.C."/>
            <person name="Pachon D.M.R."/>
            <person name="Bonatelli M.L."/>
            <person name="Correr F.H."/>
            <person name="Franceschini L.M."/>
            <person name="Leite T.F."/>
            <person name="Margarido G.R.A."/>
            <person name="Almeida C.A."/>
            <person name="Ferrarezi J.A."/>
            <person name="Labate C.A."/>
        </authorList>
    </citation>
    <scope>NUCLEOTIDE SEQUENCE</scope>
    <source>
        <strain evidence="1">MF-1</strain>
    </source>
</reference>
<name>A0A9Q3EVM6_9BASI</name>
<evidence type="ECO:0000313" key="2">
    <source>
        <dbReference type="Proteomes" id="UP000765509"/>
    </source>
</evidence>
<organism evidence="1 2">
    <name type="scientific">Austropuccinia psidii MF-1</name>
    <dbReference type="NCBI Taxonomy" id="1389203"/>
    <lineage>
        <taxon>Eukaryota</taxon>
        <taxon>Fungi</taxon>
        <taxon>Dikarya</taxon>
        <taxon>Basidiomycota</taxon>
        <taxon>Pucciniomycotina</taxon>
        <taxon>Pucciniomycetes</taxon>
        <taxon>Pucciniales</taxon>
        <taxon>Sphaerophragmiaceae</taxon>
        <taxon>Austropuccinia</taxon>
    </lineage>
</organism>
<dbReference type="EMBL" id="AVOT02032260">
    <property type="protein sequence ID" value="MBW0526010.1"/>
    <property type="molecule type" value="Genomic_DNA"/>
</dbReference>
<comment type="caution">
    <text evidence="1">The sequence shown here is derived from an EMBL/GenBank/DDBJ whole genome shotgun (WGS) entry which is preliminary data.</text>
</comment>
<gene>
    <name evidence="1" type="ORF">O181_065725</name>
</gene>
<keyword evidence="2" id="KW-1185">Reference proteome</keyword>
<dbReference type="AlphaFoldDB" id="A0A9Q3EVM6"/>
<protein>
    <submittedName>
        <fullName evidence="1">Uncharacterized protein</fullName>
    </submittedName>
</protein>
<accession>A0A9Q3EVM6</accession>
<evidence type="ECO:0000313" key="1">
    <source>
        <dbReference type="EMBL" id="MBW0526010.1"/>
    </source>
</evidence>